<dbReference type="PROSITE" id="PS50949">
    <property type="entry name" value="HTH_GNTR"/>
    <property type="match status" value="1"/>
</dbReference>
<feature type="domain" description="HTH gntR-type" evidence="4">
    <location>
        <begin position="31"/>
        <end position="98"/>
    </location>
</feature>
<evidence type="ECO:0000313" key="6">
    <source>
        <dbReference type="Proteomes" id="UP000217265"/>
    </source>
</evidence>
<reference evidence="5 6" key="1">
    <citation type="submission" date="2017-09" db="EMBL/GenBank/DDBJ databases">
        <title>Complete genome sequence of Verrucomicrobial strain HZ-65, isolated from freshwater.</title>
        <authorList>
            <person name="Choi A."/>
        </authorList>
    </citation>
    <scope>NUCLEOTIDE SEQUENCE [LARGE SCALE GENOMIC DNA]</scope>
    <source>
        <strain evidence="5 6">HZ-65</strain>
    </source>
</reference>
<evidence type="ECO:0000313" key="5">
    <source>
        <dbReference type="EMBL" id="ATC65056.1"/>
    </source>
</evidence>
<dbReference type="GO" id="GO:0003700">
    <property type="term" value="F:DNA-binding transcription factor activity"/>
    <property type="evidence" value="ECO:0007669"/>
    <property type="project" value="InterPro"/>
</dbReference>
<dbReference type="RefSeq" id="WP_096056687.1">
    <property type="nucleotide sequence ID" value="NZ_CP023344.1"/>
</dbReference>
<gene>
    <name evidence="5" type="ORF">CMV30_14410</name>
</gene>
<proteinExistence type="predicted"/>
<dbReference type="SMART" id="SM00895">
    <property type="entry name" value="FCD"/>
    <property type="match status" value="1"/>
</dbReference>
<dbReference type="OrthoDB" id="154206at2"/>
<dbReference type="Gene3D" id="1.10.10.10">
    <property type="entry name" value="Winged helix-like DNA-binding domain superfamily/Winged helix DNA-binding domain"/>
    <property type="match status" value="1"/>
</dbReference>
<protein>
    <submittedName>
        <fullName evidence="5">GntR family transcriptional regulator</fullName>
    </submittedName>
</protein>
<dbReference type="Proteomes" id="UP000217265">
    <property type="component" value="Chromosome"/>
</dbReference>
<dbReference type="SUPFAM" id="SSF46785">
    <property type="entry name" value="Winged helix' DNA-binding domain"/>
    <property type="match status" value="1"/>
</dbReference>
<dbReference type="GO" id="GO:0003677">
    <property type="term" value="F:DNA binding"/>
    <property type="evidence" value="ECO:0007669"/>
    <property type="project" value="UniProtKB-KW"/>
</dbReference>
<evidence type="ECO:0000256" key="1">
    <source>
        <dbReference type="ARBA" id="ARBA00023015"/>
    </source>
</evidence>
<dbReference type="PRINTS" id="PR00035">
    <property type="entry name" value="HTHGNTR"/>
</dbReference>
<keyword evidence="2" id="KW-0238">DNA-binding</keyword>
<dbReference type="InterPro" id="IPR000524">
    <property type="entry name" value="Tscrpt_reg_HTH_GntR"/>
</dbReference>
<keyword evidence="1" id="KW-0805">Transcription regulation</keyword>
<dbReference type="InterPro" id="IPR011711">
    <property type="entry name" value="GntR_C"/>
</dbReference>
<evidence type="ECO:0000259" key="4">
    <source>
        <dbReference type="PROSITE" id="PS50949"/>
    </source>
</evidence>
<dbReference type="KEGG" id="vbh:CMV30_14410"/>
<dbReference type="PANTHER" id="PTHR43537">
    <property type="entry name" value="TRANSCRIPTIONAL REGULATOR, GNTR FAMILY"/>
    <property type="match status" value="1"/>
</dbReference>
<dbReference type="Pfam" id="PF07729">
    <property type="entry name" value="FCD"/>
    <property type="match status" value="1"/>
</dbReference>
<name>A0A290QFK1_9BACT</name>
<dbReference type="PANTHER" id="PTHR43537:SF45">
    <property type="entry name" value="GNTR FAMILY REGULATORY PROTEIN"/>
    <property type="match status" value="1"/>
</dbReference>
<accession>A0A290QFK1</accession>
<evidence type="ECO:0000256" key="2">
    <source>
        <dbReference type="ARBA" id="ARBA00023125"/>
    </source>
</evidence>
<dbReference type="AlphaFoldDB" id="A0A290QFK1"/>
<keyword evidence="6" id="KW-1185">Reference proteome</keyword>
<dbReference type="SMART" id="SM00345">
    <property type="entry name" value="HTH_GNTR"/>
    <property type="match status" value="1"/>
</dbReference>
<keyword evidence="3" id="KW-0804">Transcription</keyword>
<sequence>MARTRKSPASKAPVGAASASTVAGGEAAGSNQLGPQILRGLRERILGWHYPPGHHLGEKTLCEEFSASRIPVREALRALAEQGLVDQVPNMGCYVKQPDAEATHHLYDLRLALELFVVERLARSGVDAEVLAKERAFWEPLMAIKASAKFETAELVRADENFHLNLAKAVGNPFLTESLEDINERLHFVRMAVITSAHRVQTTAGEHLKVLEAIEAKDAEGARRYLRQNLLSARNKVEMAIAQALTAAHTKRKR</sequence>
<dbReference type="InterPro" id="IPR008920">
    <property type="entry name" value="TF_FadR/GntR_C"/>
</dbReference>
<dbReference type="Gene3D" id="1.20.120.530">
    <property type="entry name" value="GntR ligand-binding domain-like"/>
    <property type="match status" value="1"/>
</dbReference>
<dbReference type="InterPro" id="IPR036388">
    <property type="entry name" value="WH-like_DNA-bd_sf"/>
</dbReference>
<dbReference type="EMBL" id="CP023344">
    <property type="protein sequence ID" value="ATC65056.1"/>
    <property type="molecule type" value="Genomic_DNA"/>
</dbReference>
<dbReference type="SUPFAM" id="SSF48008">
    <property type="entry name" value="GntR ligand-binding domain-like"/>
    <property type="match status" value="1"/>
</dbReference>
<dbReference type="CDD" id="cd07377">
    <property type="entry name" value="WHTH_GntR"/>
    <property type="match status" value="1"/>
</dbReference>
<dbReference type="InterPro" id="IPR036390">
    <property type="entry name" value="WH_DNA-bd_sf"/>
</dbReference>
<evidence type="ECO:0000256" key="3">
    <source>
        <dbReference type="ARBA" id="ARBA00023163"/>
    </source>
</evidence>
<dbReference type="Pfam" id="PF00392">
    <property type="entry name" value="GntR"/>
    <property type="match status" value="1"/>
</dbReference>
<organism evidence="5 6">
    <name type="scientific">Nibricoccus aquaticus</name>
    <dbReference type="NCBI Taxonomy" id="2576891"/>
    <lineage>
        <taxon>Bacteria</taxon>
        <taxon>Pseudomonadati</taxon>
        <taxon>Verrucomicrobiota</taxon>
        <taxon>Opitutia</taxon>
        <taxon>Opitutales</taxon>
        <taxon>Opitutaceae</taxon>
        <taxon>Nibricoccus</taxon>
    </lineage>
</organism>